<dbReference type="Gene3D" id="3.30.450.40">
    <property type="match status" value="1"/>
</dbReference>
<dbReference type="EMBL" id="JAAVNE010000008">
    <property type="protein sequence ID" value="NKC30581.1"/>
    <property type="molecule type" value="Genomic_DNA"/>
</dbReference>
<dbReference type="RefSeq" id="WP_168028605.1">
    <property type="nucleotide sequence ID" value="NZ_JAAVNE010000008.1"/>
</dbReference>
<proteinExistence type="predicted"/>
<feature type="domain" description="HTH iclR-type" evidence="4">
    <location>
        <begin position="25"/>
        <end position="86"/>
    </location>
</feature>
<keyword evidence="2" id="KW-0238">DNA-binding</keyword>
<evidence type="ECO:0000256" key="3">
    <source>
        <dbReference type="ARBA" id="ARBA00023163"/>
    </source>
</evidence>
<evidence type="ECO:0000259" key="5">
    <source>
        <dbReference type="PROSITE" id="PS51078"/>
    </source>
</evidence>
<gene>
    <name evidence="6" type="ORF">HEQ75_06875</name>
</gene>
<evidence type="ECO:0000313" key="7">
    <source>
        <dbReference type="Proteomes" id="UP000787635"/>
    </source>
</evidence>
<keyword evidence="3" id="KW-0804">Transcription</keyword>
<dbReference type="InterPro" id="IPR050707">
    <property type="entry name" value="HTH_MetabolicPath_Reg"/>
</dbReference>
<dbReference type="PROSITE" id="PS51078">
    <property type="entry name" value="ICLR_ED"/>
    <property type="match status" value="1"/>
</dbReference>
<dbReference type="InterPro" id="IPR029016">
    <property type="entry name" value="GAF-like_dom_sf"/>
</dbReference>
<comment type="caution">
    <text evidence="6">The sequence shown here is derived from an EMBL/GenBank/DDBJ whole genome shotgun (WGS) entry which is preliminary data.</text>
</comment>
<evidence type="ECO:0000256" key="1">
    <source>
        <dbReference type="ARBA" id="ARBA00023015"/>
    </source>
</evidence>
<dbReference type="PROSITE" id="PS51077">
    <property type="entry name" value="HTH_ICLR"/>
    <property type="match status" value="1"/>
</dbReference>
<dbReference type="PANTHER" id="PTHR30136">
    <property type="entry name" value="HELIX-TURN-HELIX TRANSCRIPTIONAL REGULATOR, ICLR FAMILY"/>
    <property type="match status" value="1"/>
</dbReference>
<dbReference type="Proteomes" id="UP000787635">
    <property type="component" value="Unassembled WGS sequence"/>
</dbReference>
<evidence type="ECO:0000313" key="6">
    <source>
        <dbReference type="EMBL" id="NKC30581.1"/>
    </source>
</evidence>
<dbReference type="InterPro" id="IPR005471">
    <property type="entry name" value="Tscrpt_reg_IclR_N"/>
</dbReference>
<feature type="domain" description="IclR-ED" evidence="5">
    <location>
        <begin position="87"/>
        <end position="270"/>
    </location>
</feature>
<sequence>MVGTMFHFIMVPPQPVNRPAPEPPRSVFARHIEVLALIAEAAEPPRFGDLAAATGHSKATLHRILAALQEEGLVRPDPRGGWRPGLRLVHFASRAWFGLDLPQAAAEEMAALRDATGETVRLAVLRGTEMLYLAQLDSPEPVSFRLRVGASGPAYCSGTGKAVLAFLDPAQRAALLDAVPLERHTPRTLVDRAALEQDLVAARAQGFALDDGEQAAEVRSLGAPILDRQGRPQGAISLTVPAFRRDRAALLALAPLLVAAAGRIAARLPPGFRAEV</sequence>
<dbReference type="PANTHER" id="PTHR30136:SF24">
    <property type="entry name" value="HTH-TYPE TRANSCRIPTIONAL REPRESSOR ALLR"/>
    <property type="match status" value="1"/>
</dbReference>
<dbReference type="Gene3D" id="1.10.10.10">
    <property type="entry name" value="Winged helix-like DNA-binding domain superfamily/Winged helix DNA-binding domain"/>
    <property type="match status" value="1"/>
</dbReference>
<organism evidence="6 7">
    <name type="scientific">Falsiroseomonas selenitidurans</name>
    <dbReference type="NCBI Taxonomy" id="2716335"/>
    <lineage>
        <taxon>Bacteria</taxon>
        <taxon>Pseudomonadati</taxon>
        <taxon>Pseudomonadota</taxon>
        <taxon>Alphaproteobacteria</taxon>
        <taxon>Acetobacterales</taxon>
        <taxon>Roseomonadaceae</taxon>
        <taxon>Falsiroseomonas</taxon>
    </lineage>
</organism>
<dbReference type="InterPro" id="IPR014757">
    <property type="entry name" value="Tscrpt_reg_IclR_C"/>
</dbReference>
<dbReference type="Pfam" id="PF09339">
    <property type="entry name" value="HTH_IclR"/>
    <property type="match status" value="1"/>
</dbReference>
<dbReference type="SUPFAM" id="SSF46785">
    <property type="entry name" value="Winged helix' DNA-binding domain"/>
    <property type="match status" value="1"/>
</dbReference>
<evidence type="ECO:0000259" key="4">
    <source>
        <dbReference type="PROSITE" id="PS51077"/>
    </source>
</evidence>
<accession>A0ABX1E0E4</accession>
<dbReference type="Pfam" id="PF01614">
    <property type="entry name" value="IclR_C"/>
    <property type="match status" value="1"/>
</dbReference>
<dbReference type="SMART" id="SM00346">
    <property type="entry name" value="HTH_ICLR"/>
    <property type="match status" value="1"/>
</dbReference>
<dbReference type="InterPro" id="IPR036390">
    <property type="entry name" value="WH_DNA-bd_sf"/>
</dbReference>
<name>A0ABX1E0E4_9PROT</name>
<evidence type="ECO:0000256" key="2">
    <source>
        <dbReference type="ARBA" id="ARBA00023125"/>
    </source>
</evidence>
<keyword evidence="1" id="KW-0805">Transcription regulation</keyword>
<dbReference type="InterPro" id="IPR036388">
    <property type="entry name" value="WH-like_DNA-bd_sf"/>
</dbReference>
<dbReference type="SUPFAM" id="SSF55781">
    <property type="entry name" value="GAF domain-like"/>
    <property type="match status" value="1"/>
</dbReference>
<reference evidence="6 7" key="1">
    <citation type="submission" date="2020-03" db="EMBL/GenBank/DDBJ databases">
        <title>Roseomonas selenitidurans sp. nov. isolated from urban soil.</title>
        <authorList>
            <person name="Liu H."/>
        </authorList>
    </citation>
    <scope>NUCLEOTIDE SEQUENCE [LARGE SCALE GENOMIC DNA]</scope>
    <source>
        <strain evidence="6 7">BU-1</strain>
    </source>
</reference>
<keyword evidence="7" id="KW-1185">Reference proteome</keyword>
<protein>
    <submittedName>
        <fullName evidence="6">IclR family transcriptional regulator</fullName>
    </submittedName>
</protein>